<feature type="signal peptide" evidence="1">
    <location>
        <begin position="1"/>
        <end position="25"/>
    </location>
</feature>
<accession>A0A7C4ARB0</accession>
<gene>
    <name evidence="2" type="ORF">ENV54_04505</name>
</gene>
<feature type="chain" id="PRO_5027973917" description="SPOR domain-containing protein" evidence="1">
    <location>
        <begin position="26"/>
        <end position="83"/>
    </location>
</feature>
<dbReference type="EMBL" id="DTGT01000142">
    <property type="protein sequence ID" value="HGH60543.1"/>
    <property type="molecule type" value="Genomic_DNA"/>
</dbReference>
<evidence type="ECO:0008006" key="3">
    <source>
        <dbReference type="Google" id="ProtNLM"/>
    </source>
</evidence>
<name>A0A7C4ARB0_9BACT</name>
<protein>
    <recommendedName>
        <fullName evidence="3">SPOR domain-containing protein</fullName>
    </recommendedName>
</protein>
<evidence type="ECO:0000256" key="1">
    <source>
        <dbReference type="SAM" id="SignalP"/>
    </source>
</evidence>
<proteinExistence type="predicted"/>
<dbReference type="AlphaFoldDB" id="A0A7C4ARB0"/>
<organism evidence="2">
    <name type="scientific">Desulfomonile tiedjei</name>
    <dbReference type="NCBI Taxonomy" id="2358"/>
    <lineage>
        <taxon>Bacteria</taxon>
        <taxon>Pseudomonadati</taxon>
        <taxon>Thermodesulfobacteriota</taxon>
        <taxon>Desulfomonilia</taxon>
        <taxon>Desulfomonilales</taxon>
        <taxon>Desulfomonilaceae</taxon>
        <taxon>Desulfomonile</taxon>
    </lineage>
</organism>
<evidence type="ECO:0000313" key="2">
    <source>
        <dbReference type="EMBL" id="HGH60543.1"/>
    </source>
</evidence>
<comment type="caution">
    <text evidence="2">The sequence shown here is derived from an EMBL/GenBank/DDBJ whole genome shotgun (WGS) entry which is preliminary data.</text>
</comment>
<sequence length="83" mass="8692">MRKMIRSVCIAAALFAFVLTSVAVAAEFYVVKDAAGKVSVVDQKPADAKSIVKGPFPTKADAEKELKAQGAAKKPVKLPSQGC</sequence>
<keyword evidence="1" id="KW-0732">Signal</keyword>
<reference evidence="2" key="1">
    <citation type="journal article" date="2020" name="mSystems">
        <title>Genome- and Community-Level Interaction Insights into Carbon Utilization and Element Cycling Functions of Hydrothermarchaeota in Hydrothermal Sediment.</title>
        <authorList>
            <person name="Zhou Z."/>
            <person name="Liu Y."/>
            <person name="Xu W."/>
            <person name="Pan J."/>
            <person name="Luo Z.H."/>
            <person name="Li M."/>
        </authorList>
    </citation>
    <scope>NUCLEOTIDE SEQUENCE [LARGE SCALE GENOMIC DNA]</scope>
    <source>
        <strain evidence="2">SpSt-769</strain>
    </source>
</reference>